<dbReference type="Proteomes" id="UP000887579">
    <property type="component" value="Unplaced"/>
</dbReference>
<accession>A0AC34GG41</accession>
<sequence length="100" mass="11050">MTSTSIRYDRQIRLWGEEGQASIQNTNVCVLGSRALASETLKNLVLPGINSFHIIDDAPVDITDLGHNFFLTEKDLGQPRAKVIAKHLNELNPNVTGSYT</sequence>
<dbReference type="WBParaSite" id="ES5_v2.g28582.t1">
    <property type="protein sequence ID" value="ES5_v2.g28582.t1"/>
    <property type="gene ID" value="ES5_v2.g28582"/>
</dbReference>
<name>A0AC34GG41_9BILA</name>
<protein>
    <submittedName>
        <fullName evidence="2">THIF-type NAD/FAD binding fold domain-containing protein</fullName>
    </submittedName>
</protein>
<evidence type="ECO:0000313" key="2">
    <source>
        <dbReference type="WBParaSite" id="ES5_v2.g28582.t1"/>
    </source>
</evidence>
<organism evidence="1 2">
    <name type="scientific">Panagrolaimus sp. ES5</name>
    <dbReference type="NCBI Taxonomy" id="591445"/>
    <lineage>
        <taxon>Eukaryota</taxon>
        <taxon>Metazoa</taxon>
        <taxon>Ecdysozoa</taxon>
        <taxon>Nematoda</taxon>
        <taxon>Chromadorea</taxon>
        <taxon>Rhabditida</taxon>
        <taxon>Tylenchina</taxon>
        <taxon>Panagrolaimomorpha</taxon>
        <taxon>Panagrolaimoidea</taxon>
        <taxon>Panagrolaimidae</taxon>
        <taxon>Panagrolaimus</taxon>
    </lineage>
</organism>
<reference evidence="2" key="1">
    <citation type="submission" date="2022-11" db="UniProtKB">
        <authorList>
            <consortium name="WormBaseParasite"/>
        </authorList>
    </citation>
    <scope>IDENTIFICATION</scope>
</reference>
<proteinExistence type="predicted"/>
<evidence type="ECO:0000313" key="1">
    <source>
        <dbReference type="Proteomes" id="UP000887579"/>
    </source>
</evidence>